<comment type="caution">
    <text evidence="1">The sequence shown here is derived from an EMBL/GenBank/DDBJ whole genome shotgun (WGS) entry which is preliminary data.</text>
</comment>
<evidence type="ECO:0000313" key="1">
    <source>
        <dbReference type="EMBL" id="GGI70245.1"/>
    </source>
</evidence>
<dbReference type="InterPro" id="IPR036412">
    <property type="entry name" value="HAD-like_sf"/>
</dbReference>
<dbReference type="NCBIfam" id="TIGR01549">
    <property type="entry name" value="HAD-SF-IA-v1"/>
    <property type="match status" value="1"/>
</dbReference>
<accession>A0A917JK57</accession>
<dbReference type="AlphaFoldDB" id="A0A917JK57"/>
<dbReference type="RefSeq" id="WP_188917368.1">
    <property type="nucleotide sequence ID" value="NZ_BMPZ01000001.1"/>
</dbReference>
<evidence type="ECO:0000313" key="2">
    <source>
        <dbReference type="Proteomes" id="UP000613743"/>
    </source>
</evidence>
<dbReference type="PANTHER" id="PTHR43885:SF1">
    <property type="entry name" value="SUPERFAMILY HYDROLASE, PUTATIVE (AFU_ORTHOLOGUE AFUA_4G13290)-RELATED"/>
    <property type="match status" value="1"/>
</dbReference>
<dbReference type="SFLD" id="SFLDS00003">
    <property type="entry name" value="Haloacid_Dehalogenase"/>
    <property type="match status" value="1"/>
</dbReference>
<dbReference type="Pfam" id="PF13419">
    <property type="entry name" value="HAD_2"/>
    <property type="match status" value="1"/>
</dbReference>
<dbReference type="Gene3D" id="3.40.50.1000">
    <property type="entry name" value="HAD superfamily/HAD-like"/>
    <property type="match status" value="1"/>
</dbReference>
<dbReference type="SFLD" id="SFLDG01129">
    <property type="entry name" value="C1.5:_HAD__Beta-PGM__Phosphata"/>
    <property type="match status" value="1"/>
</dbReference>
<reference evidence="1" key="2">
    <citation type="submission" date="2020-09" db="EMBL/GenBank/DDBJ databases">
        <authorList>
            <person name="Sun Q."/>
            <person name="Ohkuma M."/>
        </authorList>
    </citation>
    <scope>NUCLEOTIDE SEQUENCE</scope>
    <source>
        <strain evidence="1">JCM 30804</strain>
    </source>
</reference>
<keyword evidence="2" id="KW-1185">Reference proteome</keyword>
<reference evidence="1" key="1">
    <citation type="journal article" date="2014" name="Int. J. Syst. Evol. Microbiol.">
        <title>Complete genome sequence of Corynebacterium casei LMG S-19264T (=DSM 44701T), isolated from a smear-ripened cheese.</title>
        <authorList>
            <consortium name="US DOE Joint Genome Institute (JGI-PGF)"/>
            <person name="Walter F."/>
            <person name="Albersmeier A."/>
            <person name="Kalinowski J."/>
            <person name="Ruckert C."/>
        </authorList>
    </citation>
    <scope>NUCLEOTIDE SEQUENCE</scope>
    <source>
        <strain evidence="1">JCM 30804</strain>
    </source>
</reference>
<proteinExistence type="predicted"/>
<sequence>MSELPVVHGVIFDLDGTLVTSNINFELIRKQIGCPLEVDILGYIKDLQPAQAAEKALQIIIQHELIDALQSRAIAGATVLLNYLQQNAYPTAIVTRNCLQASRLKTDRNQIQVQTLLTREDYPPKPAPDALNAISKQWSIAPENLMYVGDYLYDIQAANNAGMQSCFINHGTKISYEHQADLIISNLNELKLQLEKQRHLRTA</sequence>
<dbReference type="Gene3D" id="1.10.260.80">
    <property type="match status" value="1"/>
</dbReference>
<dbReference type="EMBL" id="BMPZ01000001">
    <property type="protein sequence ID" value="GGI70245.1"/>
    <property type="molecule type" value="Genomic_DNA"/>
</dbReference>
<dbReference type="InterPro" id="IPR041492">
    <property type="entry name" value="HAD_2"/>
</dbReference>
<gene>
    <name evidence="1" type="ORF">GCM10009332_04320</name>
</gene>
<name>A0A917JK57_9GAMM</name>
<dbReference type="SUPFAM" id="SSF56784">
    <property type="entry name" value="HAD-like"/>
    <property type="match status" value="1"/>
</dbReference>
<protein>
    <submittedName>
        <fullName evidence="1">Phosphatase</fullName>
    </submittedName>
</protein>
<dbReference type="InterPro" id="IPR023214">
    <property type="entry name" value="HAD_sf"/>
</dbReference>
<dbReference type="Proteomes" id="UP000613743">
    <property type="component" value="Unassembled WGS sequence"/>
</dbReference>
<organism evidence="1 2">
    <name type="scientific">Shewanella gelidii</name>
    <dbReference type="NCBI Taxonomy" id="1642821"/>
    <lineage>
        <taxon>Bacteria</taxon>
        <taxon>Pseudomonadati</taxon>
        <taxon>Pseudomonadota</taxon>
        <taxon>Gammaproteobacteria</taxon>
        <taxon>Alteromonadales</taxon>
        <taxon>Shewanellaceae</taxon>
        <taxon>Shewanella</taxon>
    </lineage>
</organism>
<dbReference type="InterPro" id="IPR006439">
    <property type="entry name" value="HAD-SF_hydro_IA"/>
</dbReference>
<dbReference type="PANTHER" id="PTHR43885">
    <property type="entry name" value="HALOACID DEHALOGENASE-LIKE HYDROLASE"/>
    <property type="match status" value="1"/>
</dbReference>